<proteinExistence type="inferred from homology"/>
<dbReference type="SUPFAM" id="SSF103473">
    <property type="entry name" value="MFS general substrate transporter"/>
    <property type="match status" value="1"/>
</dbReference>
<evidence type="ECO:0000256" key="3">
    <source>
        <dbReference type="ARBA" id="ARBA00022448"/>
    </source>
</evidence>
<evidence type="ECO:0000313" key="10">
    <source>
        <dbReference type="Proteomes" id="UP001214638"/>
    </source>
</evidence>
<comment type="subcellular location">
    <subcellularLocation>
        <location evidence="1">Membrane</location>
        <topology evidence="1">Multi-pass membrane protein</topology>
    </subcellularLocation>
</comment>
<dbReference type="GO" id="GO:0016020">
    <property type="term" value="C:membrane"/>
    <property type="evidence" value="ECO:0007669"/>
    <property type="project" value="UniProtKB-SubCell"/>
</dbReference>
<dbReference type="InterPro" id="IPR052599">
    <property type="entry name" value="SLC43A_AATransporter"/>
</dbReference>
<keyword evidence="3" id="KW-0813">Transport</keyword>
<dbReference type="InterPro" id="IPR036259">
    <property type="entry name" value="MFS_trans_sf"/>
</dbReference>
<feature type="transmembrane region" description="Helical" evidence="8">
    <location>
        <begin position="356"/>
        <end position="374"/>
    </location>
</feature>
<comment type="caution">
    <text evidence="9">The sequence shown here is derived from an EMBL/GenBank/DDBJ whole genome shotgun (WGS) entry which is preliminary data.</text>
</comment>
<dbReference type="GeneID" id="94337422"/>
<dbReference type="KEGG" id="bdw:94337422"/>
<evidence type="ECO:0000256" key="1">
    <source>
        <dbReference type="ARBA" id="ARBA00004141"/>
    </source>
</evidence>
<evidence type="ECO:0000256" key="6">
    <source>
        <dbReference type="ARBA" id="ARBA00022989"/>
    </source>
</evidence>
<keyword evidence="6 8" id="KW-1133">Transmembrane helix</keyword>
<dbReference type="Proteomes" id="UP001214638">
    <property type="component" value="Unassembled WGS sequence"/>
</dbReference>
<evidence type="ECO:0000256" key="4">
    <source>
        <dbReference type="ARBA" id="ARBA00022692"/>
    </source>
</evidence>
<feature type="transmembrane region" description="Helical" evidence="8">
    <location>
        <begin position="179"/>
        <end position="199"/>
    </location>
</feature>
<organism evidence="9 10">
    <name type="scientific">Babesia duncani</name>
    <dbReference type="NCBI Taxonomy" id="323732"/>
    <lineage>
        <taxon>Eukaryota</taxon>
        <taxon>Sar</taxon>
        <taxon>Alveolata</taxon>
        <taxon>Apicomplexa</taxon>
        <taxon>Aconoidasida</taxon>
        <taxon>Piroplasmida</taxon>
        <taxon>Babesiidae</taxon>
        <taxon>Babesia</taxon>
    </lineage>
</organism>
<evidence type="ECO:0000256" key="5">
    <source>
        <dbReference type="ARBA" id="ARBA00022970"/>
    </source>
</evidence>
<feature type="transmembrane region" description="Helical" evidence="8">
    <location>
        <begin position="386"/>
        <end position="406"/>
    </location>
</feature>
<dbReference type="GO" id="GO:0006865">
    <property type="term" value="P:amino acid transport"/>
    <property type="evidence" value="ECO:0007669"/>
    <property type="project" value="UniProtKB-KW"/>
</dbReference>
<dbReference type="RefSeq" id="XP_067802292.1">
    <property type="nucleotide sequence ID" value="XM_067948141.1"/>
</dbReference>
<dbReference type="EMBL" id="JALLKP010000004">
    <property type="protein sequence ID" value="KAK2195449.1"/>
    <property type="molecule type" value="Genomic_DNA"/>
</dbReference>
<keyword evidence="10" id="KW-1185">Reference proteome</keyword>
<accession>A0AAD9PIF5</accession>
<feature type="transmembrane region" description="Helical" evidence="8">
    <location>
        <begin position="320"/>
        <end position="344"/>
    </location>
</feature>
<feature type="transmembrane region" description="Helical" evidence="8">
    <location>
        <begin position="65"/>
        <end position="88"/>
    </location>
</feature>
<comment type="similarity">
    <text evidence="2">Belongs to the SLC43A transporter (TC 2.A.1.44) family.</text>
</comment>
<keyword evidence="5" id="KW-0029">Amino-acid transport</keyword>
<evidence type="ECO:0000313" key="9">
    <source>
        <dbReference type="EMBL" id="KAK2195449.1"/>
    </source>
</evidence>
<dbReference type="Gene3D" id="1.20.1250.20">
    <property type="entry name" value="MFS general substrate transporter like domains"/>
    <property type="match status" value="1"/>
</dbReference>
<feature type="transmembrane region" description="Helical" evidence="8">
    <location>
        <begin position="297"/>
        <end position="314"/>
    </location>
</feature>
<evidence type="ECO:0000256" key="8">
    <source>
        <dbReference type="SAM" id="Phobius"/>
    </source>
</evidence>
<keyword evidence="7 8" id="KW-0472">Membrane</keyword>
<dbReference type="PANTHER" id="PTHR20772">
    <property type="entry name" value="PROTEIN FMP42"/>
    <property type="match status" value="1"/>
</dbReference>
<sequence>MKINWYLRVAIYCTFAILAGSYYDGWTATTGVLVRAGLYENYCSEDEIKAQTERHLPKCDAQMNAISGLISIFRVAEFLSSVIWGIVLDLWGPKVTMSLGMLERIASWIVLVYWTGAGPIAAAILCGISTNAIILPLYTITAYDKKKLEIGMCLLSIALSIGAFYPLILNLILDGLSKISVSTIVMFKLAFTHLPLLLLTPLVFPMKLTDDGCNQTLDDTPNTWTVKGFIKEMCKPKTLIIIGLFTINCVSLTFGQETFPVLYDGNETALYINSIMLPCSSIFSLIFMFVIKKYGSVLVITILNGLGGVMHASMLSSTTIASIFASIAMSMAYSGFITFFFIYLEIVVDVTYSASAKGFASSVGGIAFLINLGLNQLTSSSTAMVVSHVTFIVLRILMFAPCLYLMKK</sequence>
<feature type="transmembrane region" description="Helical" evidence="8">
    <location>
        <begin position="152"/>
        <end position="173"/>
    </location>
</feature>
<dbReference type="PANTHER" id="PTHR20772:SF2">
    <property type="entry name" value="PROTEIN FMP42"/>
    <property type="match status" value="1"/>
</dbReference>
<reference evidence="9" key="1">
    <citation type="journal article" date="2023" name="Nat. Microbiol.">
        <title>Babesia duncani multi-omics identifies virulence factors and drug targets.</title>
        <authorList>
            <person name="Singh P."/>
            <person name="Lonardi S."/>
            <person name="Liang Q."/>
            <person name="Vydyam P."/>
            <person name="Khabirova E."/>
            <person name="Fang T."/>
            <person name="Gihaz S."/>
            <person name="Thekkiniath J."/>
            <person name="Munshi M."/>
            <person name="Abel S."/>
            <person name="Ciampossin L."/>
            <person name="Batugedara G."/>
            <person name="Gupta M."/>
            <person name="Lu X.M."/>
            <person name="Lenz T."/>
            <person name="Chakravarty S."/>
            <person name="Cornillot E."/>
            <person name="Hu Y."/>
            <person name="Ma W."/>
            <person name="Gonzalez L.M."/>
            <person name="Sanchez S."/>
            <person name="Estrada K."/>
            <person name="Sanchez-Flores A."/>
            <person name="Montero E."/>
            <person name="Harb O.S."/>
            <person name="Le Roch K.G."/>
            <person name="Mamoun C.B."/>
        </authorList>
    </citation>
    <scope>NUCLEOTIDE SEQUENCE</scope>
    <source>
        <strain evidence="9">WA1</strain>
    </source>
</reference>
<dbReference type="AlphaFoldDB" id="A0AAD9PIF5"/>
<keyword evidence="4 8" id="KW-0812">Transmembrane</keyword>
<gene>
    <name evidence="9" type="ORF">BdWA1_003125</name>
</gene>
<evidence type="ECO:0000256" key="2">
    <source>
        <dbReference type="ARBA" id="ARBA00006595"/>
    </source>
</evidence>
<name>A0AAD9PIF5_9APIC</name>
<feature type="transmembrane region" description="Helical" evidence="8">
    <location>
        <begin position="268"/>
        <end position="290"/>
    </location>
</feature>
<protein>
    <submittedName>
        <fullName evidence="9">MFS transporter superfamily</fullName>
    </submittedName>
</protein>
<evidence type="ECO:0000256" key="7">
    <source>
        <dbReference type="ARBA" id="ARBA00023136"/>
    </source>
</evidence>
<feature type="transmembrane region" description="Helical" evidence="8">
    <location>
        <begin position="238"/>
        <end position="256"/>
    </location>
</feature>